<reference evidence="1" key="1">
    <citation type="journal article" date="2020" name="Nature">
        <title>Giant virus diversity and host interactions through global metagenomics.</title>
        <authorList>
            <person name="Schulz F."/>
            <person name="Roux S."/>
            <person name="Paez-Espino D."/>
            <person name="Jungbluth S."/>
            <person name="Walsh D.A."/>
            <person name="Denef V.J."/>
            <person name="McMahon K.D."/>
            <person name="Konstantinidis K.T."/>
            <person name="Eloe-Fadrosh E.A."/>
            <person name="Kyrpides N.C."/>
            <person name="Woyke T."/>
        </authorList>
    </citation>
    <scope>NUCLEOTIDE SEQUENCE</scope>
    <source>
        <strain evidence="1">GVMAG-M-3300020727-4</strain>
    </source>
</reference>
<dbReference type="AlphaFoldDB" id="A0A6C0CDN7"/>
<proteinExistence type="predicted"/>
<evidence type="ECO:0000313" key="1">
    <source>
        <dbReference type="EMBL" id="QHT02866.1"/>
    </source>
</evidence>
<sequence>MFAKNVSETHIQGNVTGDFIKILCNHIREQGEEIKDERKIKNIKWYKFINGNKKNFIFFKLEKTITCSLDHCYDAAKHYTCNPEKTIYPSRREDCKHKCQKDDPNFKKNVQGLNINGNFNEIKEDYDRVGDEFFIPQELNNYFLIYANNDKNLNKIDIIKDTKTDIVSITGGGRKPLYKKKPLYK</sequence>
<protein>
    <submittedName>
        <fullName evidence="1">Uncharacterized protein</fullName>
    </submittedName>
</protein>
<dbReference type="EMBL" id="MN739403">
    <property type="protein sequence ID" value="QHT02866.1"/>
    <property type="molecule type" value="Genomic_DNA"/>
</dbReference>
<organism evidence="1">
    <name type="scientific">viral metagenome</name>
    <dbReference type="NCBI Taxonomy" id="1070528"/>
    <lineage>
        <taxon>unclassified sequences</taxon>
        <taxon>metagenomes</taxon>
        <taxon>organismal metagenomes</taxon>
    </lineage>
</organism>
<name>A0A6C0CDN7_9ZZZZ</name>
<accession>A0A6C0CDN7</accession>